<evidence type="ECO:0000256" key="6">
    <source>
        <dbReference type="SAM" id="Phobius"/>
    </source>
</evidence>
<dbReference type="RefSeq" id="WP_014798954.1">
    <property type="nucleotide sequence ID" value="NC_018018.1"/>
</dbReference>
<dbReference type="Gene3D" id="1.25.40.10">
    <property type="entry name" value="Tetratricopeptide repeat domain"/>
    <property type="match status" value="4"/>
</dbReference>
<dbReference type="InterPro" id="IPR008271">
    <property type="entry name" value="Ser/Thr_kinase_AS"/>
</dbReference>
<keyword evidence="4 5" id="KW-0067">ATP-binding</keyword>
<reference evidence="9" key="1">
    <citation type="submission" date="2012-06" db="EMBL/GenBank/DDBJ databases">
        <title>The complete genome of Flexibacter litoralis DSM 6794.</title>
        <authorList>
            <person name="Lucas S."/>
            <person name="Copeland A."/>
            <person name="Lapidus A."/>
            <person name="Glavina del Rio T."/>
            <person name="Dalin E."/>
            <person name="Tice H."/>
            <person name="Bruce D."/>
            <person name="Goodwin L."/>
            <person name="Pitluck S."/>
            <person name="Peters L."/>
            <person name="Ovchinnikova G."/>
            <person name="Lu M."/>
            <person name="Kyrpides N."/>
            <person name="Mavromatis K."/>
            <person name="Ivanova N."/>
            <person name="Brettin T."/>
            <person name="Detter J.C."/>
            <person name="Han C."/>
            <person name="Larimer F."/>
            <person name="Land M."/>
            <person name="Hauser L."/>
            <person name="Markowitz V."/>
            <person name="Cheng J.-F."/>
            <person name="Hugenholtz P."/>
            <person name="Woyke T."/>
            <person name="Wu D."/>
            <person name="Spring S."/>
            <person name="Lang E."/>
            <person name="Kopitz M."/>
            <person name="Brambilla E."/>
            <person name="Klenk H.-P."/>
            <person name="Eisen J.A."/>
        </authorList>
    </citation>
    <scope>NUCLEOTIDE SEQUENCE [LARGE SCALE GENOMIC DNA]</scope>
    <source>
        <strain evidence="9">ATCC 23117 / DSM 6794 / NBRC 15988 / NCIMB 1366 / Sio-4</strain>
    </source>
</reference>
<accession>I4ANI9</accession>
<dbReference type="Pfam" id="PF00069">
    <property type="entry name" value="Pkinase"/>
    <property type="match status" value="1"/>
</dbReference>
<dbReference type="PANTHER" id="PTHR43289:SF34">
    <property type="entry name" value="SERINE_THREONINE-PROTEIN KINASE YBDM-RELATED"/>
    <property type="match status" value="1"/>
</dbReference>
<dbReference type="Pfam" id="PF13424">
    <property type="entry name" value="TPR_12"/>
    <property type="match status" value="1"/>
</dbReference>
<keyword evidence="6" id="KW-0472">Membrane</keyword>
<keyword evidence="6" id="KW-0812">Transmembrane</keyword>
<dbReference type="OrthoDB" id="9813021at2"/>
<sequence>MNANRWQLIQDIFSEALELEGQERENYILSKTKEDTELKQEVENLLQSSEKANSFFGNLEGKVSTAWQKATETTLLSEGEKVGIYQIEKEIGRGGMAVVYLAKRIDGEFEQKVAIKVIKRGMDSDEVLRRFMAEKQILASLNHPNISKILNSGLAPNGLPYFVMEYVEGMDLIEYCDKNNLSIKERLEIFIQICRTLQYAHRNLVIHRDLKPSNILIENNQKDTTKNTHNSLKLLDFGIAKVLDEDNDLRTKTAMRLLTPEYASPEQIQGKIISTSSDIYQLGILLFELLSGRRPFVFDKNESVLEWEKKLTTSQTPTPSKIYEEFSENQAQKVAKERKTDKKGLKKTLKSELQSIVLMALRTEPERRYQSAEQLAEDIERYLQKRPIIAKPNSWSYKTRKAFERNKSAWIGFTLLFIALIGGIFGTTYQAYKTKQEKQRAEQTLAFITDLFKSPDPRLQDSEGKDIKVSEFLKASEKKVFRNLEDQQELQTELLTILSNLYDNMNLAKEGTELEEKLLPKFIKQYGRNSPRVAESIRKIAAWSFETNKDVEKTDSIFQEAFDIFEKTYTKEHNKYAVLLNEYGLFLQISRADLEKAESILQQAGEIFVKNDTITANYGNNLSFRGLVANQMGRLDEALSLYERELFIKQKVNQDSVGLALVKINMASVYFKQQNLIRAETINKEALKIMEAELGMQHKHTLTALNNLAAVYAAQDRHDLGKPIALRAYNGFVNKYGEKNDRTAASALNVGFYYTKLKEFDSALVYINQANETYKQLFGETHYVTGVPLLARAEIWLGKNEPQKAFQDAQKADELLATPPIPTIHYYRGMVNFRLGSCYIALNDKEKGKKYLQKSVDILMQTNGKTHYATKAAMKQLAVISNQ</sequence>
<dbReference type="GO" id="GO:0004674">
    <property type="term" value="F:protein serine/threonine kinase activity"/>
    <property type="evidence" value="ECO:0007669"/>
    <property type="project" value="UniProtKB-KW"/>
</dbReference>
<organism evidence="8 9">
    <name type="scientific">Bernardetia litoralis (strain ATCC 23117 / DSM 6794 / NBRC 15988 / NCIMB 1366 / Fx l1 / Sio-4)</name>
    <name type="common">Flexibacter litoralis</name>
    <dbReference type="NCBI Taxonomy" id="880071"/>
    <lineage>
        <taxon>Bacteria</taxon>
        <taxon>Pseudomonadati</taxon>
        <taxon>Bacteroidota</taxon>
        <taxon>Cytophagia</taxon>
        <taxon>Cytophagales</taxon>
        <taxon>Bernardetiaceae</taxon>
        <taxon>Bernardetia</taxon>
    </lineage>
</organism>
<dbReference type="SUPFAM" id="SSF48452">
    <property type="entry name" value="TPR-like"/>
    <property type="match status" value="2"/>
</dbReference>
<keyword evidence="1" id="KW-0808">Transferase</keyword>
<dbReference type="Proteomes" id="UP000006054">
    <property type="component" value="Chromosome"/>
</dbReference>
<dbReference type="STRING" id="880071.Fleli_3192"/>
<keyword evidence="8" id="KW-0723">Serine/threonine-protein kinase</keyword>
<evidence type="ECO:0000256" key="2">
    <source>
        <dbReference type="ARBA" id="ARBA00022741"/>
    </source>
</evidence>
<keyword evidence="2 5" id="KW-0547">Nucleotide-binding</keyword>
<feature type="transmembrane region" description="Helical" evidence="6">
    <location>
        <begin position="409"/>
        <end position="432"/>
    </location>
</feature>
<dbReference type="CDD" id="cd14014">
    <property type="entry name" value="STKc_PknB_like"/>
    <property type="match status" value="1"/>
</dbReference>
<dbReference type="PROSITE" id="PS00107">
    <property type="entry name" value="PROTEIN_KINASE_ATP"/>
    <property type="match status" value="1"/>
</dbReference>
<dbReference type="SUPFAM" id="SSF56112">
    <property type="entry name" value="Protein kinase-like (PK-like)"/>
    <property type="match status" value="1"/>
</dbReference>
<dbReference type="PROSITE" id="PS50011">
    <property type="entry name" value="PROTEIN_KINASE_DOM"/>
    <property type="match status" value="1"/>
</dbReference>
<proteinExistence type="predicted"/>
<dbReference type="eggNOG" id="COG0457">
    <property type="taxonomic scope" value="Bacteria"/>
</dbReference>
<dbReference type="SMART" id="SM00220">
    <property type="entry name" value="S_TKc"/>
    <property type="match status" value="1"/>
</dbReference>
<evidence type="ECO:0000256" key="3">
    <source>
        <dbReference type="ARBA" id="ARBA00022777"/>
    </source>
</evidence>
<keyword evidence="9" id="KW-1185">Reference proteome</keyword>
<dbReference type="InterPro" id="IPR011009">
    <property type="entry name" value="Kinase-like_dom_sf"/>
</dbReference>
<dbReference type="EMBL" id="CP003345">
    <property type="protein sequence ID" value="AFM05524.1"/>
    <property type="molecule type" value="Genomic_DNA"/>
</dbReference>
<feature type="domain" description="Protein kinase" evidence="7">
    <location>
        <begin position="85"/>
        <end position="383"/>
    </location>
</feature>
<keyword evidence="3 8" id="KW-0418">Kinase</keyword>
<gene>
    <name evidence="8" type="ordered locus">Fleli_3192</name>
</gene>
<evidence type="ECO:0000259" key="7">
    <source>
        <dbReference type="PROSITE" id="PS50011"/>
    </source>
</evidence>
<dbReference type="Gene3D" id="1.10.510.10">
    <property type="entry name" value="Transferase(Phosphotransferase) domain 1"/>
    <property type="match status" value="1"/>
</dbReference>
<evidence type="ECO:0000313" key="8">
    <source>
        <dbReference type="EMBL" id="AFM05524.1"/>
    </source>
</evidence>
<protein>
    <submittedName>
        <fullName evidence="8">Serine/threonine protein kinase</fullName>
    </submittedName>
</protein>
<keyword evidence="6" id="KW-1133">Transmembrane helix</keyword>
<dbReference type="eggNOG" id="COG0515">
    <property type="taxonomic scope" value="Bacteria"/>
</dbReference>
<dbReference type="PANTHER" id="PTHR43289">
    <property type="entry name" value="MITOGEN-ACTIVATED PROTEIN KINASE KINASE KINASE 20-RELATED"/>
    <property type="match status" value="1"/>
</dbReference>
<dbReference type="KEGG" id="fli:Fleli_3192"/>
<dbReference type="AlphaFoldDB" id="I4ANI9"/>
<dbReference type="GO" id="GO:0005524">
    <property type="term" value="F:ATP binding"/>
    <property type="evidence" value="ECO:0007669"/>
    <property type="project" value="UniProtKB-UniRule"/>
</dbReference>
<feature type="binding site" evidence="5">
    <location>
        <position position="116"/>
    </location>
    <ligand>
        <name>ATP</name>
        <dbReference type="ChEBI" id="CHEBI:30616"/>
    </ligand>
</feature>
<dbReference type="InterPro" id="IPR011990">
    <property type="entry name" value="TPR-like_helical_dom_sf"/>
</dbReference>
<evidence type="ECO:0000256" key="4">
    <source>
        <dbReference type="ARBA" id="ARBA00022840"/>
    </source>
</evidence>
<evidence type="ECO:0000256" key="5">
    <source>
        <dbReference type="PROSITE-ProRule" id="PRU10141"/>
    </source>
</evidence>
<dbReference type="Pfam" id="PF13374">
    <property type="entry name" value="TPR_10"/>
    <property type="match status" value="1"/>
</dbReference>
<dbReference type="PROSITE" id="PS00108">
    <property type="entry name" value="PROTEIN_KINASE_ST"/>
    <property type="match status" value="1"/>
</dbReference>
<dbReference type="InterPro" id="IPR017441">
    <property type="entry name" value="Protein_kinase_ATP_BS"/>
</dbReference>
<evidence type="ECO:0000313" key="9">
    <source>
        <dbReference type="Proteomes" id="UP000006054"/>
    </source>
</evidence>
<evidence type="ECO:0000256" key="1">
    <source>
        <dbReference type="ARBA" id="ARBA00022679"/>
    </source>
</evidence>
<name>I4ANI9_BERLS</name>
<dbReference type="HOGENOM" id="CLU_007799_1_0_10"/>
<dbReference type="InterPro" id="IPR000719">
    <property type="entry name" value="Prot_kinase_dom"/>
</dbReference>